<dbReference type="AlphaFoldDB" id="A0AAD9A960"/>
<dbReference type="EMBL" id="JAQOWY010000398">
    <property type="protein sequence ID" value="KAK1842725.1"/>
    <property type="molecule type" value="Genomic_DNA"/>
</dbReference>
<keyword evidence="1" id="KW-1133">Transmembrane helix</keyword>
<keyword evidence="3" id="KW-1185">Reference proteome</keyword>
<protein>
    <submittedName>
        <fullName evidence="2">Uncharacterized protein</fullName>
    </submittedName>
</protein>
<gene>
    <name evidence="2" type="ORF">CCHR01_14645</name>
</gene>
<keyword evidence="1" id="KW-0472">Membrane</keyword>
<evidence type="ECO:0000256" key="1">
    <source>
        <dbReference type="SAM" id="Phobius"/>
    </source>
</evidence>
<name>A0AAD9A960_9PEZI</name>
<proteinExistence type="predicted"/>
<accession>A0AAD9A960</accession>
<sequence length="204" mass="21922">MRILGMLTGQRRAGSPCAARVTRGLHTLGTDMCLSGGGNLEAHGDSMCRQRTAGRVTGLLILLFLAPVLLPCGVMLLLLLLMLYFPFPSHLSPGRAEVMVLAHSTGLARKLEVPWLVRLCHPISCFYASRMVHALAGSAPVAVLPCIPFFRDHPVTGRCCPWSDLDSRGFALVAVDPPNLINWGPSHPLDLQCCALSQSSPVSC</sequence>
<organism evidence="2 3">
    <name type="scientific">Colletotrichum chrysophilum</name>
    <dbReference type="NCBI Taxonomy" id="1836956"/>
    <lineage>
        <taxon>Eukaryota</taxon>
        <taxon>Fungi</taxon>
        <taxon>Dikarya</taxon>
        <taxon>Ascomycota</taxon>
        <taxon>Pezizomycotina</taxon>
        <taxon>Sordariomycetes</taxon>
        <taxon>Hypocreomycetidae</taxon>
        <taxon>Glomerellales</taxon>
        <taxon>Glomerellaceae</taxon>
        <taxon>Colletotrichum</taxon>
        <taxon>Colletotrichum gloeosporioides species complex</taxon>
    </lineage>
</organism>
<feature type="transmembrane region" description="Helical" evidence="1">
    <location>
        <begin position="59"/>
        <end position="85"/>
    </location>
</feature>
<evidence type="ECO:0000313" key="3">
    <source>
        <dbReference type="Proteomes" id="UP001243330"/>
    </source>
</evidence>
<dbReference type="Proteomes" id="UP001243330">
    <property type="component" value="Unassembled WGS sequence"/>
</dbReference>
<reference evidence="2" key="1">
    <citation type="submission" date="2023-01" db="EMBL/GenBank/DDBJ databases">
        <title>Colletotrichum chrysophilum M932 genome sequence.</title>
        <authorList>
            <person name="Baroncelli R."/>
        </authorList>
    </citation>
    <scope>NUCLEOTIDE SEQUENCE</scope>
    <source>
        <strain evidence="2">M932</strain>
    </source>
</reference>
<evidence type="ECO:0000313" key="2">
    <source>
        <dbReference type="EMBL" id="KAK1842725.1"/>
    </source>
</evidence>
<keyword evidence="1" id="KW-0812">Transmembrane</keyword>
<comment type="caution">
    <text evidence="2">The sequence shown here is derived from an EMBL/GenBank/DDBJ whole genome shotgun (WGS) entry which is preliminary data.</text>
</comment>